<dbReference type="PANTHER" id="PTHR43682:SF1">
    <property type="entry name" value="LACTATE UTILIZATION PROTEIN C"/>
    <property type="match status" value="1"/>
</dbReference>
<name>A0A101XNM3_9BACL</name>
<proteinExistence type="predicted"/>
<dbReference type="OrthoDB" id="9794157at2"/>
<evidence type="ECO:0000313" key="2">
    <source>
        <dbReference type="EMBL" id="KUO94582.1"/>
    </source>
</evidence>
<reference evidence="2 3" key="1">
    <citation type="submission" date="2015-12" db="EMBL/GenBank/DDBJ databases">
        <title>Draft genome sequence of Acidibacillus ferrooxidans ITV001, isolated from a chalcopyrite acid mine drainage site in Brazil.</title>
        <authorList>
            <person name="Dall'Agnol H."/>
            <person name="Nancucheo I."/>
            <person name="Johnson B."/>
            <person name="Oliveira R."/>
            <person name="Leite L."/>
            <person name="Pylro V."/>
            <person name="Nunes G.L."/>
            <person name="Tzotzos G."/>
            <person name="Fernandes G.R."/>
            <person name="Dutra J."/>
            <person name="Orellana S.C."/>
            <person name="Oliveira G."/>
        </authorList>
    </citation>
    <scope>NUCLEOTIDE SEQUENCE [LARGE SCALE GENOMIC DNA]</scope>
    <source>
        <strain evidence="3">ITV01</strain>
    </source>
</reference>
<protein>
    <recommendedName>
        <fullName evidence="1">LUD domain-containing protein</fullName>
    </recommendedName>
</protein>
<dbReference type="InterPro" id="IPR003741">
    <property type="entry name" value="LUD_dom"/>
</dbReference>
<organism evidence="2 3">
    <name type="scientific">Ferroacidibacillus organovorans</name>
    <dbReference type="NCBI Taxonomy" id="1765683"/>
    <lineage>
        <taxon>Bacteria</taxon>
        <taxon>Bacillati</taxon>
        <taxon>Bacillota</taxon>
        <taxon>Bacilli</taxon>
        <taxon>Bacillales</taxon>
        <taxon>Alicyclobacillaceae</taxon>
        <taxon>Ferroacidibacillus</taxon>
    </lineage>
</organism>
<sequence>MNERDFLTKIANRLGRDYATQTVPVRNAFMNTNGSAHVLESPHELTAQFKRELMTLGGEVRLVSDWSAVPTVIQEWLSMLNPRRVGVWGGDFIKEYALTDVLAPYELTVWGRECGVDAYQHVEVSITGCSYAIAETGTIVLMSTPERGRSVAVLPSVHIVLINQDQIRPRMGDVMKNLSAQRTALPSSVHFISGPSRSSDIENDQTIGIHGPAAVFALIVENH</sequence>
<gene>
    <name evidence="2" type="ORF">ATW55_04085</name>
</gene>
<dbReference type="SUPFAM" id="SSF100950">
    <property type="entry name" value="NagB/RpiA/CoA transferase-like"/>
    <property type="match status" value="1"/>
</dbReference>
<dbReference type="Gene3D" id="3.40.50.10420">
    <property type="entry name" value="NagB/RpiA/CoA transferase-like"/>
    <property type="match status" value="1"/>
</dbReference>
<keyword evidence="3" id="KW-1185">Reference proteome</keyword>
<dbReference type="EMBL" id="LPVJ01000072">
    <property type="protein sequence ID" value="KUO94582.1"/>
    <property type="molecule type" value="Genomic_DNA"/>
</dbReference>
<feature type="domain" description="LUD" evidence="1">
    <location>
        <begin position="47"/>
        <end position="220"/>
    </location>
</feature>
<dbReference type="RefSeq" id="WP_067720361.1">
    <property type="nucleotide sequence ID" value="NZ_LPVJ01000072.1"/>
</dbReference>
<dbReference type="AlphaFoldDB" id="A0A101XNM3"/>
<dbReference type="PANTHER" id="PTHR43682">
    <property type="entry name" value="LACTATE UTILIZATION PROTEIN C"/>
    <property type="match status" value="1"/>
</dbReference>
<accession>A0A101XNM3</accession>
<dbReference type="Pfam" id="PF02589">
    <property type="entry name" value="LUD_dom"/>
    <property type="match status" value="1"/>
</dbReference>
<dbReference type="InterPro" id="IPR037171">
    <property type="entry name" value="NagB/RpiA_transferase-like"/>
</dbReference>
<evidence type="ECO:0000259" key="1">
    <source>
        <dbReference type="Pfam" id="PF02589"/>
    </source>
</evidence>
<dbReference type="InterPro" id="IPR024185">
    <property type="entry name" value="FTHF_cligase-like_sf"/>
</dbReference>
<comment type="caution">
    <text evidence="2">The sequence shown here is derived from an EMBL/GenBank/DDBJ whole genome shotgun (WGS) entry which is preliminary data.</text>
</comment>
<dbReference type="Proteomes" id="UP000053557">
    <property type="component" value="Unassembled WGS sequence"/>
</dbReference>
<evidence type="ECO:0000313" key="3">
    <source>
        <dbReference type="Proteomes" id="UP000053557"/>
    </source>
</evidence>